<evidence type="ECO:0000256" key="5">
    <source>
        <dbReference type="ARBA" id="ARBA00022645"/>
    </source>
</evidence>
<dbReference type="Gene3D" id="2.60.410.10">
    <property type="entry name" value="D-Ala-D-Ala carboxypeptidase, C-terminal domain"/>
    <property type="match status" value="1"/>
</dbReference>
<sequence>MKKIVLLMMLSFLMLTSFLPSAFAEEQKAELAEGVKSAILIERDTGTILYENNSKEQLPPASMTKVMTMLLIMEAIDEGKLTWDEKIRTSEYAASMGGSQIFLEPGEEMTTKEMLKGIAIGSGNDASVAMAERLAGSEDEFVEMMNSKAKELGLKDTFFKNPTGLPEEGHYSTAHDMSVMAKELLKYEDITSFTGTYESYLREGTDKKFWLVNTNKLVRFYPGVDGLKTGFTNEAKYCLTATAEVDGMRVIAVVFGAPTSKDRNAQVTKMLDYAFSQYKTHSVFERDHTLGKVKVSKGEHKFVDAVTSEPISLLTKKGESIDNVKQKIELSEDIKAPVKKGDEVGKIIFEKDGKQIVESKLVAKEDSADASWWTLFKRSMGMFTKSGE</sequence>
<dbReference type="SUPFAM" id="SSF69189">
    <property type="entry name" value="Penicillin-binding protein associated domain"/>
    <property type="match status" value="1"/>
</dbReference>
<keyword evidence="6" id="KW-0645">Protease</keyword>
<evidence type="ECO:0000313" key="16">
    <source>
        <dbReference type="EMBL" id="QVY63798.1"/>
    </source>
</evidence>
<reference evidence="16 17" key="1">
    <citation type="submission" date="2021-03" db="EMBL/GenBank/DDBJ databases">
        <title>The first data on the complete genome of the tetrodotoxin-producing bacterium.</title>
        <authorList>
            <person name="Melnikova D.I."/>
            <person name="Nijland R."/>
            <person name="Magarlamov T.Y."/>
        </authorList>
    </citation>
    <scope>NUCLEOTIDE SEQUENCE [LARGE SCALE GENOMIC DNA]</scope>
    <source>
        <strain evidence="16 17">1839</strain>
    </source>
</reference>
<comment type="function">
    <text evidence="1">Removes C-terminal D-alanyl residues from sugar-peptide cell wall precursors.</text>
</comment>
<gene>
    <name evidence="16" type="ORF">J1899_14500</name>
</gene>
<comment type="catalytic activity">
    <reaction evidence="12">
        <text>Preferential cleavage: (Ac)2-L-Lys-D-Ala-|-D-Ala. Also transpeptidation of peptidyl-alanyl moieties that are N-acyl substituents of D-alanine.</text>
        <dbReference type="EC" id="3.4.16.4"/>
    </reaction>
</comment>
<keyword evidence="11" id="KW-0961">Cell wall biogenesis/degradation</keyword>
<dbReference type="Gene3D" id="3.40.710.10">
    <property type="entry name" value="DD-peptidase/beta-lactamase superfamily"/>
    <property type="match status" value="1"/>
</dbReference>
<keyword evidence="17" id="KW-1185">Reference proteome</keyword>
<evidence type="ECO:0000256" key="6">
    <source>
        <dbReference type="ARBA" id="ARBA00022670"/>
    </source>
</evidence>
<evidence type="ECO:0000256" key="4">
    <source>
        <dbReference type="ARBA" id="ARBA00012448"/>
    </source>
</evidence>
<evidence type="ECO:0000256" key="7">
    <source>
        <dbReference type="ARBA" id="ARBA00022729"/>
    </source>
</evidence>
<keyword evidence="7 14" id="KW-0732">Signal</keyword>
<dbReference type="Proteomes" id="UP000679247">
    <property type="component" value="Chromosome"/>
</dbReference>
<dbReference type="InterPro" id="IPR001967">
    <property type="entry name" value="Peptidase_S11_N"/>
</dbReference>
<dbReference type="InterPro" id="IPR012907">
    <property type="entry name" value="Peptidase_S11_C"/>
</dbReference>
<evidence type="ECO:0000256" key="12">
    <source>
        <dbReference type="ARBA" id="ARBA00034000"/>
    </source>
</evidence>
<dbReference type="EMBL" id="CP071709">
    <property type="protein sequence ID" value="QVY63798.1"/>
    <property type="molecule type" value="Genomic_DNA"/>
</dbReference>
<dbReference type="PANTHER" id="PTHR21581">
    <property type="entry name" value="D-ALANYL-D-ALANINE CARBOXYPEPTIDASE"/>
    <property type="match status" value="1"/>
</dbReference>
<dbReference type="InterPro" id="IPR018044">
    <property type="entry name" value="Peptidase_S11"/>
</dbReference>
<name>A0ABX8FIF4_9BACI</name>
<evidence type="ECO:0000256" key="11">
    <source>
        <dbReference type="ARBA" id="ARBA00023316"/>
    </source>
</evidence>
<keyword evidence="9" id="KW-0133">Cell shape</keyword>
<dbReference type="GO" id="GO:0004180">
    <property type="term" value="F:carboxypeptidase activity"/>
    <property type="evidence" value="ECO:0007669"/>
    <property type="project" value="UniProtKB-KW"/>
</dbReference>
<dbReference type="InterPro" id="IPR037167">
    <property type="entry name" value="Peptidase_S11_C_sf"/>
</dbReference>
<dbReference type="PANTHER" id="PTHR21581:SF6">
    <property type="entry name" value="TRAFFICKING PROTEIN PARTICLE COMPLEX SUBUNIT 12"/>
    <property type="match status" value="1"/>
</dbReference>
<proteinExistence type="inferred from homology"/>
<keyword evidence="5 16" id="KW-0121">Carboxypeptidase</keyword>
<dbReference type="Pfam" id="PF00768">
    <property type="entry name" value="Peptidase_S11"/>
    <property type="match status" value="1"/>
</dbReference>
<feature type="chain" id="PRO_5046130661" description="serine-type D-Ala-D-Ala carboxypeptidase" evidence="14">
    <location>
        <begin position="25"/>
        <end position="388"/>
    </location>
</feature>
<evidence type="ECO:0000256" key="1">
    <source>
        <dbReference type="ARBA" id="ARBA00003217"/>
    </source>
</evidence>
<keyword evidence="8" id="KW-0378">Hydrolase</keyword>
<evidence type="ECO:0000313" key="17">
    <source>
        <dbReference type="Proteomes" id="UP000679247"/>
    </source>
</evidence>
<dbReference type="SUPFAM" id="SSF56601">
    <property type="entry name" value="beta-lactamase/transpeptidase-like"/>
    <property type="match status" value="1"/>
</dbReference>
<dbReference type="InterPro" id="IPR015956">
    <property type="entry name" value="Peniciliin-bd_prot_C_sf"/>
</dbReference>
<evidence type="ECO:0000256" key="9">
    <source>
        <dbReference type="ARBA" id="ARBA00022960"/>
    </source>
</evidence>
<evidence type="ECO:0000256" key="14">
    <source>
        <dbReference type="SAM" id="SignalP"/>
    </source>
</evidence>
<feature type="domain" description="Peptidase S11 D-Ala-D-Ala carboxypeptidase A C-terminal" evidence="15">
    <location>
        <begin position="278"/>
        <end position="369"/>
    </location>
</feature>
<dbReference type="Pfam" id="PF07943">
    <property type="entry name" value="PBP5_C"/>
    <property type="match status" value="1"/>
</dbReference>
<organism evidence="16 17">
    <name type="scientific">Cytobacillus gottheilii</name>
    <dbReference type="NCBI Taxonomy" id="859144"/>
    <lineage>
        <taxon>Bacteria</taxon>
        <taxon>Bacillati</taxon>
        <taxon>Bacillota</taxon>
        <taxon>Bacilli</taxon>
        <taxon>Bacillales</taxon>
        <taxon>Bacillaceae</taxon>
        <taxon>Cytobacillus</taxon>
    </lineage>
</organism>
<dbReference type="RefSeq" id="WP_214478855.1">
    <property type="nucleotide sequence ID" value="NZ_CP071709.1"/>
</dbReference>
<evidence type="ECO:0000256" key="10">
    <source>
        <dbReference type="ARBA" id="ARBA00022984"/>
    </source>
</evidence>
<dbReference type="EC" id="3.4.16.4" evidence="4"/>
<dbReference type="PRINTS" id="PR00725">
    <property type="entry name" value="DADACBPTASE1"/>
</dbReference>
<comment type="pathway">
    <text evidence="2">Cell wall biogenesis; peptidoglycan biosynthesis.</text>
</comment>
<feature type="signal peptide" evidence="14">
    <location>
        <begin position="1"/>
        <end position="24"/>
    </location>
</feature>
<dbReference type="SMART" id="SM00936">
    <property type="entry name" value="PBP5_C"/>
    <property type="match status" value="1"/>
</dbReference>
<evidence type="ECO:0000256" key="3">
    <source>
        <dbReference type="ARBA" id="ARBA00007164"/>
    </source>
</evidence>
<accession>A0ABX8FIF4</accession>
<keyword evidence="10" id="KW-0573">Peptidoglycan synthesis</keyword>
<evidence type="ECO:0000259" key="15">
    <source>
        <dbReference type="SMART" id="SM00936"/>
    </source>
</evidence>
<dbReference type="InterPro" id="IPR012338">
    <property type="entry name" value="Beta-lactam/transpept-like"/>
</dbReference>
<protein>
    <recommendedName>
        <fullName evidence="4">serine-type D-Ala-D-Ala carboxypeptidase</fullName>
        <ecNumber evidence="4">3.4.16.4</ecNumber>
    </recommendedName>
</protein>
<comment type="similarity">
    <text evidence="3 13">Belongs to the peptidase S11 family.</text>
</comment>
<evidence type="ECO:0000256" key="13">
    <source>
        <dbReference type="RuleBase" id="RU004016"/>
    </source>
</evidence>
<evidence type="ECO:0000256" key="8">
    <source>
        <dbReference type="ARBA" id="ARBA00022801"/>
    </source>
</evidence>
<evidence type="ECO:0000256" key="2">
    <source>
        <dbReference type="ARBA" id="ARBA00004752"/>
    </source>
</evidence>